<evidence type="ECO:0000259" key="5">
    <source>
        <dbReference type="Pfam" id="PF12945"/>
    </source>
</evidence>
<feature type="domain" description="PilZ" evidence="4">
    <location>
        <begin position="115"/>
        <end position="220"/>
    </location>
</feature>
<keyword evidence="1" id="KW-0973">c-di-GMP</keyword>
<dbReference type="Pfam" id="PF12945">
    <property type="entry name" value="PilZNR"/>
    <property type="match status" value="1"/>
</dbReference>
<keyword evidence="6" id="KW-0282">Flagellum</keyword>
<keyword evidence="6" id="KW-0966">Cell projection</keyword>
<reference evidence="6" key="1">
    <citation type="submission" date="2021-07" db="EMBL/GenBank/DDBJ databases">
        <title>Shewanella sp. YLB-07 whole genome sequence.</title>
        <authorList>
            <person name="Yu L."/>
        </authorList>
    </citation>
    <scope>NUCLEOTIDE SEQUENCE</scope>
    <source>
        <strain evidence="6">YLB-08</strain>
    </source>
</reference>
<keyword evidence="6" id="KW-0969">Cilium</keyword>
<keyword evidence="7" id="KW-1185">Reference proteome</keyword>
<dbReference type="Pfam" id="PF07238">
    <property type="entry name" value="PilZ"/>
    <property type="match status" value="1"/>
</dbReference>
<feature type="domain" description="Type III secretion system flagellar brake protein YcgR PilZN" evidence="5">
    <location>
        <begin position="18"/>
        <end position="107"/>
    </location>
</feature>
<evidence type="ECO:0000256" key="2">
    <source>
        <dbReference type="ARBA" id="ARBA00022741"/>
    </source>
</evidence>
<gene>
    <name evidence="6" type="ORF">FM038_001365</name>
</gene>
<proteinExistence type="predicted"/>
<dbReference type="EMBL" id="CP045503">
    <property type="protein sequence ID" value="QPG56225.1"/>
    <property type="molecule type" value="Genomic_DNA"/>
</dbReference>
<dbReference type="Proteomes" id="UP000316416">
    <property type="component" value="Chromosome"/>
</dbReference>
<evidence type="ECO:0000256" key="3">
    <source>
        <dbReference type="ARBA" id="ARBA00023143"/>
    </source>
</evidence>
<dbReference type="SUPFAM" id="SSF141371">
    <property type="entry name" value="PilZ domain-like"/>
    <property type="match status" value="1"/>
</dbReference>
<sequence>MPQSQAYEFSYLDNIACNTEVNIQILTPTQPIRLRTRLIGVDPQVAIILALGSDKNWQQASDFIAQSQGVIIRIVKSDEPDANVIAFRTCIQKLVNSSGRWLLIDYPKEIQKVALRQHSRIPINVESSLKPTSDQVGESNEVAALAHGYLSDISIKGGAFVCKKINTIKKEHSYLLQVKIMPEMETLFMPITVKNILSIEHDKQHTQYGFVLDSVQREAEIFVQKVILNHLLQQSDTD</sequence>
<dbReference type="Gene3D" id="2.30.110.10">
    <property type="entry name" value="Electron Transport, Fmn-binding Protein, Chain A"/>
    <property type="match status" value="1"/>
</dbReference>
<dbReference type="InterPro" id="IPR009875">
    <property type="entry name" value="PilZ_domain"/>
</dbReference>
<evidence type="ECO:0000259" key="4">
    <source>
        <dbReference type="Pfam" id="PF07238"/>
    </source>
</evidence>
<dbReference type="RefSeq" id="WP_142873014.1">
    <property type="nucleotide sequence ID" value="NZ_CP045503.2"/>
</dbReference>
<evidence type="ECO:0000313" key="7">
    <source>
        <dbReference type="Proteomes" id="UP000316416"/>
    </source>
</evidence>
<organism evidence="6 7">
    <name type="scientific">Shewanella eurypsychrophilus</name>
    <dbReference type="NCBI Taxonomy" id="2593656"/>
    <lineage>
        <taxon>Bacteria</taxon>
        <taxon>Pseudomonadati</taxon>
        <taxon>Pseudomonadota</taxon>
        <taxon>Gammaproteobacteria</taxon>
        <taxon>Alteromonadales</taxon>
        <taxon>Shewanellaceae</taxon>
        <taxon>Shewanella</taxon>
    </lineage>
</organism>
<evidence type="ECO:0000313" key="6">
    <source>
        <dbReference type="EMBL" id="QPG56225.1"/>
    </source>
</evidence>
<accession>A0ABX6V2M4</accession>
<protein>
    <submittedName>
        <fullName evidence="6">Flagellar brake protein</fullName>
    </submittedName>
</protein>
<dbReference type="InterPro" id="IPR009926">
    <property type="entry name" value="T3SS_YcgR_PilZN"/>
</dbReference>
<dbReference type="InterPro" id="IPR012349">
    <property type="entry name" value="Split_barrel_FMN-bd"/>
</dbReference>
<name>A0ABX6V2M4_9GAMM</name>
<keyword evidence="2" id="KW-0547">Nucleotide-binding</keyword>
<keyword evidence="3" id="KW-0975">Bacterial flagellum</keyword>
<evidence type="ECO:0000256" key="1">
    <source>
        <dbReference type="ARBA" id="ARBA00022636"/>
    </source>
</evidence>